<feature type="transmembrane region" description="Helical" evidence="1">
    <location>
        <begin position="27"/>
        <end position="49"/>
    </location>
</feature>
<comment type="caution">
    <text evidence="2">The sequence shown here is derived from an EMBL/GenBank/DDBJ whole genome shotgun (WGS) entry which is preliminary data.</text>
</comment>
<evidence type="ECO:0000256" key="1">
    <source>
        <dbReference type="SAM" id="Phobius"/>
    </source>
</evidence>
<dbReference type="Proteomes" id="UP001054889">
    <property type="component" value="Unassembled WGS sequence"/>
</dbReference>
<name>A0AAV5BWA3_ELECO</name>
<evidence type="ECO:0000313" key="3">
    <source>
        <dbReference type="Proteomes" id="UP001054889"/>
    </source>
</evidence>
<protein>
    <recommendedName>
        <fullName evidence="4">Secreted protein</fullName>
    </recommendedName>
</protein>
<evidence type="ECO:0008006" key="4">
    <source>
        <dbReference type="Google" id="ProtNLM"/>
    </source>
</evidence>
<keyword evidence="1" id="KW-0472">Membrane</keyword>
<keyword evidence="3" id="KW-1185">Reference proteome</keyword>
<keyword evidence="1" id="KW-1133">Transmembrane helix</keyword>
<accession>A0AAV5BWA3</accession>
<gene>
    <name evidence="2" type="primary">ga06959</name>
    <name evidence="2" type="ORF">PR202_ga06959</name>
</gene>
<dbReference type="EMBL" id="BQKI01000003">
    <property type="protein sequence ID" value="GJM90658.1"/>
    <property type="molecule type" value="Genomic_DNA"/>
</dbReference>
<reference evidence="2" key="2">
    <citation type="submission" date="2021-12" db="EMBL/GenBank/DDBJ databases">
        <title>Resequencing data analysis of finger millet.</title>
        <authorList>
            <person name="Hatakeyama M."/>
            <person name="Aluri S."/>
            <person name="Balachadran M.T."/>
            <person name="Sivarajan S.R."/>
            <person name="Poveda L."/>
            <person name="Shimizu-Inatsugi R."/>
            <person name="Schlapbach R."/>
            <person name="Sreeman S.M."/>
            <person name="Shimizu K.K."/>
        </authorList>
    </citation>
    <scope>NUCLEOTIDE SEQUENCE</scope>
</reference>
<organism evidence="2 3">
    <name type="scientific">Eleusine coracana subsp. coracana</name>
    <dbReference type="NCBI Taxonomy" id="191504"/>
    <lineage>
        <taxon>Eukaryota</taxon>
        <taxon>Viridiplantae</taxon>
        <taxon>Streptophyta</taxon>
        <taxon>Embryophyta</taxon>
        <taxon>Tracheophyta</taxon>
        <taxon>Spermatophyta</taxon>
        <taxon>Magnoliopsida</taxon>
        <taxon>Liliopsida</taxon>
        <taxon>Poales</taxon>
        <taxon>Poaceae</taxon>
        <taxon>PACMAD clade</taxon>
        <taxon>Chloridoideae</taxon>
        <taxon>Cynodonteae</taxon>
        <taxon>Eleusininae</taxon>
        <taxon>Eleusine</taxon>
    </lineage>
</organism>
<evidence type="ECO:0000313" key="2">
    <source>
        <dbReference type="EMBL" id="GJM90658.1"/>
    </source>
</evidence>
<sequence>MSRTTAVVTLVAGGTLRVINMEDACAVVLGSNLACFLSSYILPNFLSFWPAEISSMKMRWNRRGLGMDRTEAFWPFSYCRTSSSGTGNIIIRKELTCVLVLVVLRTMSSCEDALGGNFT</sequence>
<keyword evidence="1" id="KW-0812">Transmembrane</keyword>
<proteinExistence type="predicted"/>
<reference evidence="2" key="1">
    <citation type="journal article" date="2018" name="DNA Res.">
        <title>Multiple hybrid de novo genome assembly of finger millet, an orphan allotetraploid crop.</title>
        <authorList>
            <person name="Hatakeyama M."/>
            <person name="Aluri S."/>
            <person name="Balachadran M.T."/>
            <person name="Sivarajan S.R."/>
            <person name="Patrignani A."/>
            <person name="Gruter S."/>
            <person name="Poveda L."/>
            <person name="Shimizu-Inatsugi R."/>
            <person name="Baeten J."/>
            <person name="Francoijs K.J."/>
            <person name="Nataraja K.N."/>
            <person name="Reddy Y.A.N."/>
            <person name="Phadnis S."/>
            <person name="Ravikumar R.L."/>
            <person name="Schlapbach R."/>
            <person name="Sreeman S.M."/>
            <person name="Shimizu K.K."/>
        </authorList>
    </citation>
    <scope>NUCLEOTIDE SEQUENCE</scope>
</reference>
<dbReference type="AlphaFoldDB" id="A0AAV5BWA3"/>